<keyword evidence="7" id="KW-0067">ATP-binding</keyword>
<dbReference type="PANTHER" id="PTHR43071">
    <property type="entry name" value="2-AMINO-4-HYDROXY-6-HYDROXYMETHYLDIHYDROPTERIDINE PYROPHOSPHOKINASE"/>
    <property type="match status" value="1"/>
</dbReference>
<dbReference type="Pfam" id="PF01288">
    <property type="entry name" value="HPPK"/>
    <property type="match status" value="1"/>
</dbReference>
<evidence type="ECO:0000313" key="10">
    <source>
        <dbReference type="EMBL" id="NIH55571.1"/>
    </source>
</evidence>
<evidence type="ECO:0000256" key="8">
    <source>
        <dbReference type="ARBA" id="ARBA00022909"/>
    </source>
</evidence>
<evidence type="ECO:0000256" key="4">
    <source>
        <dbReference type="ARBA" id="ARBA00022679"/>
    </source>
</evidence>
<evidence type="ECO:0000256" key="6">
    <source>
        <dbReference type="ARBA" id="ARBA00022777"/>
    </source>
</evidence>
<dbReference type="GO" id="GO:0003848">
    <property type="term" value="F:2-amino-4-hydroxy-6-hydroxymethyldihydropteridine diphosphokinase activity"/>
    <property type="evidence" value="ECO:0007669"/>
    <property type="project" value="UniProtKB-EC"/>
</dbReference>
<protein>
    <recommendedName>
        <fullName evidence="3">2-amino-4-hydroxy-6-hydroxymethyldihydropteridine diphosphokinase</fullName>
        <ecNumber evidence="3">2.7.6.3</ecNumber>
    </recommendedName>
</protein>
<keyword evidence="5" id="KW-0547">Nucleotide-binding</keyword>
<comment type="catalytic activity">
    <reaction evidence="1">
        <text>6-hydroxymethyl-7,8-dihydropterin + ATP = (7,8-dihydropterin-6-yl)methyl diphosphate + AMP + H(+)</text>
        <dbReference type="Rhea" id="RHEA:11412"/>
        <dbReference type="ChEBI" id="CHEBI:15378"/>
        <dbReference type="ChEBI" id="CHEBI:30616"/>
        <dbReference type="ChEBI" id="CHEBI:44841"/>
        <dbReference type="ChEBI" id="CHEBI:72950"/>
        <dbReference type="ChEBI" id="CHEBI:456215"/>
        <dbReference type="EC" id="2.7.6.3"/>
    </reaction>
</comment>
<evidence type="ECO:0000256" key="1">
    <source>
        <dbReference type="ARBA" id="ARBA00000198"/>
    </source>
</evidence>
<keyword evidence="11" id="KW-1185">Reference proteome</keyword>
<dbReference type="EMBL" id="JAAMOZ010000001">
    <property type="protein sequence ID" value="NIH55571.1"/>
    <property type="molecule type" value="Genomic_DNA"/>
</dbReference>
<dbReference type="InterPro" id="IPR035907">
    <property type="entry name" value="Hppk_sf"/>
</dbReference>
<evidence type="ECO:0000256" key="7">
    <source>
        <dbReference type="ARBA" id="ARBA00022840"/>
    </source>
</evidence>
<reference evidence="10 11" key="1">
    <citation type="submission" date="2020-02" db="EMBL/GenBank/DDBJ databases">
        <title>Sequencing the genomes of 1000 actinobacteria strains.</title>
        <authorList>
            <person name="Klenk H.-P."/>
        </authorList>
    </citation>
    <scope>NUCLEOTIDE SEQUENCE [LARGE SCALE GENOMIC DNA]</scope>
    <source>
        <strain evidence="10 11">DSM 19609</strain>
    </source>
</reference>
<comment type="caution">
    <text evidence="10">The sequence shown here is derived from an EMBL/GenBank/DDBJ whole genome shotgun (WGS) entry which is preliminary data.</text>
</comment>
<keyword evidence="8" id="KW-0289">Folate biosynthesis</keyword>
<proteinExistence type="predicted"/>
<feature type="domain" description="7,8-dihydro-6-hydroxymethylpterin-pyrophosphokinase" evidence="9">
    <location>
        <begin position="23"/>
        <end position="152"/>
    </location>
</feature>
<dbReference type="CDD" id="cd00483">
    <property type="entry name" value="HPPK"/>
    <property type="match status" value="1"/>
</dbReference>
<organism evidence="10 11">
    <name type="scientific">Brooklawnia cerclae</name>
    <dbReference type="NCBI Taxonomy" id="349934"/>
    <lineage>
        <taxon>Bacteria</taxon>
        <taxon>Bacillati</taxon>
        <taxon>Actinomycetota</taxon>
        <taxon>Actinomycetes</taxon>
        <taxon>Propionibacteriales</taxon>
        <taxon>Propionibacteriaceae</taxon>
        <taxon>Brooklawnia</taxon>
    </lineage>
</organism>
<evidence type="ECO:0000256" key="5">
    <source>
        <dbReference type="ARBA" id="ARBA00022741"/>
    </source>
</evidence>
<dbReference type="InterPro" id="IPR000550">
    <property type="entry name" value="Hppk"/>
</dbReference>
<dbReference type="Gene3D" id="3.30.70.560">
    <property type="entry name" value="7,8-Dihydro-6-hydroxymethylpterin-pyrophosphokinase HPPK"/>
    <property type="match status" value="1"/>
</dbReference>
<dbReference type="SUPFAM" id="SSF55083">
    <property type="entry name" value="6-hydroxymethyl-7,8-dihydropterin pyrophosphokinase, HPPK"/>
    <property type="match status" value="1"/>
</dbReference>
<dbReference type="EC" id="2.7.6.3" evidence="3"/>
<sequence length="184" mass="20080">MSDAFPIDVDTLGNLKPLNQVVFSLGSNQGDSVDILQAAVDRLAETPNLIVVDVSPVYLTKPVGNVDQPDFYNAVLIADSTLEPTTLLERANAIEQAYGRYRDPGNPGGPRTLDIDLIVVGQRTSDTEALKLPHPRAHERAFVLVPWLDIDPRASLPQGRVDDLVATMDTSGVRRLDDARIMKP</sequence>
<evidence type="ECO:0000313" key="11">
    <source>
        <dbReference type="Proteomes" id="UP000749311"/>
    </source>
</evidence>
<evidence type="ECO:0000256" key="3">
    <source>
        <dbReference type="ARBA" id="ARBA00013253"/>
    </source>
</evidence>
<dbReference type="Proteomes" id="UP000749311">
    <property type="component" value="Unassembled WGS sequence"/>
</dbReference>
<evidence type="ECO:0000256" key="2">
    <source>
        <dbReference type="ARBA" id="ARBA00005051"/>
    </source>
</evidence>
<keyword evidence="6" id="KW-0418">Kinase</keyword>
<gene>
    <name evidence="10" type="ORF">FB473_000216</name>
</gene>
<dbReference type="PANTHER" id="PTHR43071:SF1">
    <property type="entry name" value="2-AMINO-4-HYDROXY-6-HYDROXYMETHYLDIHYDROPTERIDINE PYROPHOSPHOKINASE"/>
    <property type="match status" value="1"/>
</dbReference>
<evidence type="ECO:0000259" key="9">
    <source>
        <dbReference type="Pfam" id="PF01288"/>
    </source>
</evidence>
<comment type="pathway">
    <text evidence="2">Cofactor biosynthesis; tetrahydrofolate biosynthesis; 2-amino-4-hydroxy-6-hydroxymethyl-7,8-dihydropteridine diphosphate from 7,8-dihydroneopterin triphosphate: step 4/4.</text>
</comment>
<dbReference type="RefSeq" id="WP_167164034.1">
    <property type="nucleotide sequence ID" value="NZ_BAAAOO010000012.1"/>
</dbReference>
<name>A0ABX0SG16_9ACTN</name>
<keyword evidence="4 10" id="KW-0808">Transferase</keyword>
<dbReference type="NCBIfam" id="TIGR01498">
    <property type="entry name" value="folK"/>
    <property type="match status" value="1"/>
</dbReference>
<accession>A0ABX0SG16</accession>